<feature type="domain" description="Saposin A-type" evidence="9">
    <location>
        <begin position="22"/>
        <end position="62"/>
    </location>
</feature>
<evidence type="ECO:0000256" key="2">
    <source>
        <dbReference type="ARBA" id="ARBA00022525"/>
    </source>
</evidence>
<feature type="domain" description="Saposin B-type" evidence="8">
    <location>
        <begin position="635"/>
        <end position="716"/>
    </location>
</feature>
<feature type="chain" id="PRO_5005488438" evidence="7">
    <location>
        <begin position="22"/>
        <end position="1050"/>
    </location>
</feature>
<organism evidence="10">
    <name type="scientific">Lepeophtheirus salmonis</name>
    <name type="common">Salmon louse</name>
    <name type="synonym">Caligus salmonis</name>
    <dbReference type="NCBI Taxonomy" id="72036"/>
    <lineage>
        <taxon>Eukaryota</taxon>
        <taxon>Metazoa</taxon>
        <taxon>Ecdysozoa</taxon>
        <taxon>Arthropoda</taxon>
        <taxon>Crustacea</taxon>
        <taxon>Multicrustacea</taxon>
        <taxon>Hexanauplia</taxon>
        <taxon>Copepoda</taxon>
        <taxon>Siphonostomatoida</taxon>
        <taxon>Caligidae</taxon>
        <taxon>Lepeophtheirus</taxon>
    </lineage>
</organism>
<keyword evidence="4" id="KW-0677">Repeat</keyword>
<dbReference type="InterPro" id="IPR008139">
    <property type="entry name" value="SaposinB_dom"/>
</dbReference>
<feature type="signal peptide" evidence="7">
    <location>
        <begin position="1"/>
        <end position="21"/>
    </location>
</feature>
<feature type="domain" description="Saposin B-type" evidence="8">
    <location>
        <begin position="727"/>
        <end position="809"/>
    </location>
</feature>
<evidence type="ECO:0000256" key="4">
    <source>
        <dbReference type="ARBA" id="ARBA00022737"/>
    </source>
</evidence>
<dbReference type="InterPro" id="IPR011001">
    <property type="entry name" value="Saposin-like"/>
</dbReference>
<feature type="domain" description="Saposin B-type" evidence="8">
    <location>
        <begin position="549"/>
        <end position="630"/>
    </location>
</feature>
<reference evidence="10" key="1">
    <citation type="submission" date="2014-05" db="EMBL/GenBank/DDBJ databases">
        <authorList>
            <person name="Chronopoulou M."/>
        </authorList>
    </citation>
    <scope>NUCLEOTIDE SEQUENCE</scope>
    <source>
        <tissue evidence="10">Whole organism</tissue>
    </source>
</reference>
<evidence type="ECO:0000256" key="6">
    <source>
        <dbReference type="ARBA" id="ARBA00023180"/>
    </source>
</evidence>
<feature type="domain" description="Saposin A-type" evidence="9">
    <location>
        <begin position="1016"/>
        <end position="1050"/>
    </location>
</feature>
<dbReference type="SMART" id="SM00741">
    <property type="entry name" value="SapB"/>
    <property type="match status" value="9"/>
</dbReference>
<evidence type="ECO:0000313" key="10">
    <source>
        <dbReference type="EMBL" id="CDW34349.1"/>
    </source>
</evidence>
<dbReference type="PRINTS" id="PR01797">
    <property type="entry name" value="SAPOSIN"/>
</dbReference>
<dbReference type="PROSITE" id="PS51110">
    <property type="entry name" value="SAP_A"/>
    <property type="match status" value="2"/>
</dbReference>
<feature type="domain" description="Saposin B-type" evidence="8">
    <location>
        <begin position="819"/>
        <end position="899"/>
    </location>
</feature>
<dbReference type="Pfam" id="PF05184">
    <property type="entry name" value="SapB_1"/>
    <property type="match status" value="4"/>
</dbReference>
<dbReference type="Pfam" id="PF02199">
    <property type="entry name" value="SapA"/>
    <property type="match status" value="2"/>
</dbReference>
<dbReference type="PANTHER" id="PTHR11480">
    <property type="entry name" value="SAPOSIN-RELATED"/>
    <property type="match status" value="1"/>
</dbReference>
<evidence type="ECO:0000259" key="8">
    <source>
        <dbReference type="PROSITE" id="PS50015"/>
    </source>
</evidence>
<feature type="domain" description="Saposin B-type" evidence="8">
    <location>
        <begin position="464"/>
        <end position="544"/>
    </location>
</feature>
<dbReference type="GO" id="GO:0016020">
    <property type="term" value="C:membrane"/>
    <property type="evidence" value="ECO:0007669"/>
    <property type="project" value="GOC"/>
</dbReference>
<protein>
    <submittedName>
        <fullName evidence="10">Uncharacterized protein</fullName>
    </submittedName>
</protein>
<dbReference type="InterPro" id="IPR008138">
    <property type="entry name" value="SapB_2"/>
</dbReference>
<dbReference type="InterPro" id="IPR003119">
    <property type="entry name" value="SAP_A"/>
</dbReference>
<accession>A0A0K2U7X5</accession>
<dbReference type="GO" id="GO:0005576">
    <property type="term" value="C:extracellular region"/>
    <property type="evidence" value="ECO:0007669"/>
    <property type="project" value="UniProtKB-SubCell"/>
</dbReference>
<keyword evidence="6" id="KW-0325">Glycoprotein</keyword>
<keyword evidence="3 7" id="KW-0732">Signal</keyword>
<keyword evidence="2" id="KW-0964">Secreted</keyword>
<feature type="domain" description="Saposin B-type" evidence="8">
    <location>
        <begin position="925"/>
        <end position="1005"/>
    </location>
</feature>
<feature type="domain" description="Saposin B-type" evidence="8">
    <location>
        <begin position="250"/>
        <end position="332"/>
    </location>
</feature>
<dbReference type="SUPFAM" id="SSF47862">
    <property type="entry name" value="Saposin"/>
    <property type="match status" value="8"/>
</dbReference>
<dbReference type="GO" id="GO:0005764">
    <property type="term" value="C:lysosome"/>
    <property type="evidence" value="ECO:0007669"/>
    <property type="project" value="InterPro"/>
</dbReference>
<dbReference type="GO" id="GO:0006665">
    <property type="term" value="P:sphingolipid metabolic process"/>
    <property type="evidence" value="ECO:0007669"/>
    <property type="project" value="InterPro"/>
</dbReference>
<dbReference type="PANTHER" id="PTHR11480:SF3">
    <property type="entry name" value="BCDNA.GH08312"/>
    <property type="match status" value="1"/>
</dbReference>
<dbReference type="Pfam" id="PF03489">
    <property type="entry name" value="SapB_2"/>
    <property type="match status" value="6"/>
</dbReference>
<dbReference type="OrthoDB" id="69496at2759"/>
<feature type="domain" description="Saposin B-type" evidence="8">
    <location>
        <begin position="161"/>
        <end position="239"/>
    </location>
</feature>
<dbReference type="PROSITE" id="PS50015">
    <property type="entry name" value="SAP_B"/>
    <property type="match status" value="9"/>
</dbReference>
<comment type="subcellular location">
    <subcellularLocation>
        <location evidence="1">Secreted</location>
    </subcellularLocation>
</comment>
<evidence type="ECO:0000256" key="3">
    <source>
        <dbReference type="ARBA" id="ARBA00022729"/>
    </source>
</evidence>
<keyword evidence="5" id="KW-1015">Disulfide bond</keyword>
<evidence type="ECO:0000256" key="1">
    <source>
        <dbReference type="ARBA" id="ARBA00004613"/>
    </source>
</evidence>
<dbReference type="SMART" id="SM00162">
    <property type="entry name" value="SAPA"/>
    <property type="match status" value="2"/>
</dbReference>
<feature type="non-terminal residue" evidence="10">
    <location>
        <position position="1050"/>
    </location>
</feature>
<dbReference type="InterPro" id="IPR008373">
    <property type="entry name" value="Saposin"/>
</dbReference>
<proteinExistence type="predicted"/>
<name>A0A0K2U7X5_LEPSM</name>
<dbReference type="InterPro" id="IPR007856">
    <property type="entry name" value="SapB_1"/>
</dbReference>
<dbReference type="FunFam" id="1.10.225.10:FF:000002">
    <property type="entry name" value="prosaposin isoform X2"/>
    <property type="match status" value="1"/>
</dbReference>
<dbReference type="EMBL" id="HACA01016988">
    <property type="protein sequence ID" value="CDW34349.1"/>
    <property type="molecule type" value="Transcribed_RNA"/>
</dbReference>
<feature type="domain" description="Saposin B-type" evidence="8">
    <location>
        <begin position="66"/>
        <end position="148"/>
    </location>
</feature>
<dbReference type="InterPro" id="IPR051428">
    <property type="entry name" value="Sphingo_Act-Surfact_Prot"/>
</dbReference>
<evidence type="ECO:0000256" key="7">
    <source>
        <dbReference type="SAM" id="SignalP"/>
    </source>
</evidence>
<evidence type="ECO:0000259" key="9">
    <source>
        <dbReference type="PROSITE" id="PS51110"/>
    </source>
</evidence>
<sequence length="1050" mass="119026">MRTTSLPFLLLVITLSGSVWAGQLGAPKCTWGPTYWCSDFSTARECFATTHCIQNVWSKLELPPDDDEVCAVCKEMVAEARDTLRSNETREELKEVFEGSCKLIPIKAIANECIKIFDDFVPELVETLASEMNPQIVCATAGLCNSKRIDNLLKNLYAQSTTNMCNTCRSGVQKFTQRIQDSDPRSLKLRFMDLCDELSSFSDACKVTVEDSFDDIHNVLKFNLNDEICDLMGVCSETFETPGVDSSNSEDIECEFCEKVIQHWKDEWTSRTTIEEFKEVLDALCNKLHNTDRINRCLHIVNDYYIPIFNFVSHELDPKVICEIFGLCNMNLDSMFQIREDSSIFTLLMPEGSDNSIVVPKVPLVDAQQSIDSIPMFRANMLEDEDYPYISLQNAERVIQQTPLISLFPASGESQPKVQIIEASSIVENADGTPLVELDSTMVFQVPTSEAQESNDITVSQDEEVLECQLCKDVIIALKSKVNNNTEEEIKEKLEKMCLAFPAIVRDQCKTLVDKYTDEIINGIIRDLSPQEICFKLHLCSKPKEVLVKSVQCTICKKAVEILEHEIKNKKSKDEIRHAIGQLCKKFPFFLKKECKKFVNKYTDKLVDAIFKGLSPDKVCKEIHVCVVKEEPSKMPIKCKICRKAVKILESEIKDKKNEEEIKKDISELCSKFPKGLIHQCKKFVIKYSKQLTIDIMKGLNSTQICEQLELCKPSIVIVKKDNSSDNTAGCALCEYIIGQLDTYLNKKGNRDSIENALESICDMMSSQSSKKKCDEFVDSYINAIIDTFTHGMSPKELCQLIYICQSNNVRRNELSLGPQNQCKICDGIFTEIYEDVLDKEEEIKEALRNVCDAVLSGSDVESCKIMVDTYVSMVISNIMQYDSPDEFCRNFYQCEEDSSEELIPLYHPNEIPPLEMVLSHEYSMASFCVDCIKVINELENSAFTNTSIDFTVRTLQMVCSTFPSPIDTRCEDAIDEIDGDIEGFFSNNPPKSVCKYLRVCPSSLYDQSLKLWDAGIVGGNKCIWGPEYWCQSLVHARTCGTLDHCRNNV</sequence>
<dbReference type="AlphaFoldDB" id="A0A0K2U7X5"/>
<dbReference type="Gene3D" id="1.10.225.10">
    <property type="entry name" value="Saposin-like"/>
    <property type="match status" value="9"/>
</dbReference>
<evidence type="ECO:0000256" key="5">
    <source>
        <dbReference type="ARBA" id="ARBA00023157"/>
    </source>
</evidence>